<evidence type="ECO:0000256" key="1">
    <source>
        <dbReference type="SAM" id="MobiDB-lite"/>
    </source>
</evidence>
<dbReference type="Proteomes" id="UP000464597">
    <property type="component" value="Chromosome"/>
</dbReference>
<evidence type="ECO:0008006" key="4">
    <source>
        <dbReference type="Google" id="ProtNLM"/>
    </source>
</evidence>
<evidence type="ECO:0000313" key="2">
    <source>
        <dbReference type="EMBL" id="QHC62524.1"/>
    </source>
</evidence>
<proteinExistence type="predicted"/>
<dbReference type="EMBL" id="CP047180">
    <property type="protein sequence ID" value="QHC62524.1"/>
    <property type="molecule type" value="Genomic_DNA"/>
</dbReference>
<name>A0ABX6GYB2_9MICO</name>
<sequence>MTPDQQHPQGDERHSSHPSGVVRRTAVAAAWTIPVIATAVAAPGAAASVRPGDDVFLGVFLGDVDQNRFNVSAFVNGIVPDGAPIVLGEVGRVDIESEHDVVWDPDLVSDGPRHASFLIPAGPYPGDQTYRWRGREVTLAEIPLRRNTLSPTPTGTFGVTATLTLGPSRPGTGAYGRSAVSISVRV</sequence>
<dbReference type="RefSeq" id="WP_159422529.1">
    <property type="nucleotide sequence ID" value="NZ_CP047180.1"/>
</dbReference>
<feature type="region of interest" description="Disordered" evidence="1">
    <location>
        <begin position="1"/>
        <end position="20"/>
    </location>
</feature>
<keyword evidence="3" id="KW-1185">Reference proteome</keyword>
<accession>A0ABX6GYB2</accession>
<protein>
    <recommendedName>
        <fullName evidence="4">DUF4402 domain-containing protein</fullName>
    </recommendedName>
</protein>
<gene>
    <name evidence="2" type="ORF">GSU69_07445</name>
</gene>
<evidence type="ECO:0000313" key="3">
    <source>
        <dbReference type="Proteomes" id="UP000464597"/>
    </source>
</evidence>
<reference evidence="3" key="1">
    <citation type="submission" date="2019-12" db="EMBL/GenBank/DDBJ databases">
        <title>Complete and draft genome sequences of new strains and members of some known species of the genus Rathayibacter isolated from plants.</title>
        <authorList>
            <person name="Tarlachkov S.V."/>
            <person name="Starodumova I.P."/>
            <person name="Dorofeeva L.V."/>
            <person name="Prisyazhnaya N.V."/>
            <person name="Leyn S."/>
            <person name="Zlamal J."/>
            <person name="Elan M."/>
            <person name="Osterman A.L."/>
            <person name="Nadler S."/>
            <person name="Subbotin S.A."/>
            <person name="Evtushenko L.I."/>
        </authorList>
    </citation>
    <scope>NUCLEOTIDE SEQUENCE [LARGE SCALE GENOMIC DNA]</scope>
    <source>
        <strain evidence="3">VKM Ac-2802</strain>
    </source>
</reference>
<organism evidence="2 3">
    <name type="scientific">Rathayibacter festucae</name>
    <dbReference type="NCBI Taxonomy" id="110937"/>
    <lineage>
        <taxon>Bacteria</taxon>
        <taxon>Bacillati</taxon>
        <taxon>Actinomycetota</taxon>
        <taxon>Actinomycetes</taxon>
        <taxon>Micrococcales</taxon>
        <taxon>Microbacteriaceae</taxon>
        <taxon>Rathayibacter</taxon>
    </lineage>
</organism>